<keyword evidence="6" id="KW-0472">Membrane</keyword>
<keyword evidence="9" id="KW-0732">Signal</keyword>
<dbReference type="PANTHER" id="PTHR20961:SF38">
    <property type="entry name" value="PROTEIN O-LINKED-MANNOSE BETA-1,4-N-ACETYLGLUCOSAMINYLTRANSFERASE 2"/>
    <property type="match status" value="1"/>
</dbReference>
<evidence type="ECO:0000256" key="3">
    <source>
        <dbReference type="ARBA" id="ARBA00022679"/>
    </source>
</evidence>
<dbReference type="InterPro" id="IPR049625">
    <property type="entry name" value="Glyco_transf_61_cat"/>
</dbReference>
<keyword evidence="3" id="KW-0808">Transferase</keyword>
<dbReference type="GO" id="GO:0097363">
    <property type="term" value="F:protein O-acetylglucosaminyltransferase activity"/>
    <property type="evidence" value="ECO:0007669"/>
    <property type="project" value="TreeGrafter"/>
</dbReference>
<feature type="region of interest" description="Disordered" evidence="8">
    <location>
        <begin position="186"/>
        <end position="205"/>
    </location>
</feature>
<evidence type="ECO:0000256" key="9">
    <source>
        <dbReference type="SAM" id="SignalP"/>
    </source>
</evidence>
<dbReference type="GO" id="GO:0035269">
    <property type="term" value="P:protein O-linked glycosylation via mannose"/>
    <property type="evidence" value="ECO:0007669"/>
    <property type="project" value="TreeGrafter"/>
</dbReference>
<feature type="domain" description="Glycosyltransferase 61 catalytic" evidence="10">
    <location>
        <begin position="372"/>
        <end position="474"/>
    </location>
</feature>
<gene>
    <name evidence="11" type="ORF">A7U60_g7565</name>
</gene>
<dbReference type="OrthoDB" id="529273at2759"/>
<dbReference type="PANTHER" id="PTHR20961">
    <property type="entry name" value="GLYCOSYLTRANSFERASE"/>
    <property type="match status" value="1"/>
</dbReference>
<evidence type="ECO:0000256" key="8">
    <source>
        <dbReference type="SAM" id="MobiDB-lite"/>
    </source>
</evidence>
<evidence type="ECO:0000256" key="7">
    <source>
        <dbReference type="ARBA" id="ARBA00023180"/>
    </source>
</evidence>
<feature type="signal peptide" evidence="9">
    <location>
        <begin position="1"/>
        <end position="31"/>
    </location>
</feature>
<feature type="compositionally biased region" description="Polar residues" evidence="8">
    <location>
        <begin position="188"/>
        <end position="197"/>
    </location>
</feature>
<evidence type="ECO:0000313" key="12">
    <source>
        <dbReference type="Proteomes" id="UP000757232"/>
    </source>
</evidence>
<comment type="subcellular location">
    <subcellularLocation>
        <location evidence="1">Membrane</location>
        <topology evidence="1">Single-pass membrane protein</topology>
    </subcellularLocation>
</comment>
<evidence type="ECO:0000259" key="10">
    <source>
        <dbReference type="Pfam" id="PF04577"/>
    </source>
</evidence>
<feature type="chain" id="PRO_5040417106" description="Glycosyltransferase 61 catalytic domain-containing protein" evidence="9">
    <location>
        <begin position="32"/>
        <end position="556"/>
    </location>
</feature>
<proteinExistence type="predicted"/>
<keyword evidence="12" id="KW-1185">Reference proteome</keyword>
<dbReference type="Pfam" id="PF04577">
    <property type="entry name" value="Glyco_transf_61"/>
    <property type="match status" value="1"/>
</dbReference>
<protein>
    <recommendedName>
        <fullName evidence="10">Glycosyltransferase 61 catalytic domain-containing protein</fullName>
    </recommendedName>
</protein>
<evidence type="ECO:0000256" key="6">
    <source>
        <dbReference type="ARBA" id="ARBA00023136"/>
    </source>
</evidence>
<dbReference type="GO" id="GO:0016020">
    <property type="term" value="C:membrane"/>
    <property type="evidence" value="ECO:0007669"/>
    <property type="project" value="UniProtKB-SubCell"/>
</dbReference>
<keyword evidence="2" id="KW-0328">Glycosyltransferase</keyword>
<sequence>MRTAAASYLPTRRELALLVLLCITLLCLVPSRYVSDSASSYLSKAGVVNELGLSAGDVEKDGSASGVSFPELRLTWKDAIPETEMLHHSPGWTIFDRLYIYNGTIYIVTSSPESIPELMYITSSGLYIYNGTIYIVTSSPESIPELMYITSSGYDMHNGREEVLKRRPTDKDIRVISPSEAQHLFSLPPQQNQKQQGSSSSSSSTYSIPRLTGVSFLNTDSTQFIAHYYHFSAEILFGLWRTYTALDPFITPDGHTALPAPRHFLFRHVPSPHWRDYAALNQWVLRGAFPNIGMEFEEDWADRARMGVPLVLDRVVLGDRAASYESEAYLMFWRYTASAFTLRGSVNWWAPLRRAVLEFSGLAAEYISGAPASASRQLQQQQQQQQKQKQQQNEKYVITYVSRQDWGRRMLRQADHEALVAQLHRLAERYGYEVHVVSMDKLSRAEQIALAGRTTVMMGVHGNGLTSLLWMRPSPRATVIEFFYPGGFAFDYEFTTRALGMAHFGVWDNETFTQPNVPNRAYYPEGFQGNEIPLDGAVVARLVHERLTLNADEPHP</sequence>
<dbReference type="AlphaFoldDB" id="A0A9Q5HT99"/>
<comment type="caution">
    <text evidence="11">The sequence shown here is derived from an EMBL/GenBank/DDBJ whole genome shotgun (WGS) entry which is preliminary data.</text>
</comment>
<keyword evidence="7" id="KW-0325">Glycoprotein</keyword>
<dbReference type="EMBL" id="LNZH02000209">
    <property type="protein sequence ID" value="OCB85554.1"/>
    <property type="molecule type" value="Genomic_DNA"/>
</dbReference>
<evidence type="ECO:0000313" key="11">
    <source>
        <dbReference type="EMBL" id="OCB85554.1"/>
    </source>
</evidence>
<name>A0A9Q5HT99_SANBA</name>
<reference evidence="11" key="1">
    <citation type="submission" date="2016-06" db="EMBL/GenBank/DDBJ databases">
        <title>Draft Genome sequence of the fungus Inonotus baumii.</title>
        <authorList>
            <person name="Zhu H."/>
            <person name="Lin W."/>
        </authorList>
    </citation>
    <scope>NUCLEOTIDE SEQUENCE</scope>
    <source>
        <strain evidence="11">821</strain>
    </source>
</reference>
<dbReference type="InterPro" id="IPR007657">
    <property type="entry name" value="Glycosyltransferase_61"/>
</dbReference>
<evidence type="ECO:0000256" key="2">
    <source>
        <dbReference type="ARBA" id="ARBA00022676"/>
    </source>
</evidence>
<evidence type="ECO:0000256" key="1">
    <source>
        <dbReference type="ARBA" id="ARBA00004167"/>
    </source>
</evidence>
<keyword evidence="4" id="KW-0812">Transmembrane</keyword>
<keyword evidence="5" id="KW-1133">Transmembrane helix</keyword>
<dbReference type="GO" id="GO:0005783">
    <property type="term" value="C:endoplasmic reticulum"/>
    <property type="evidence" value="ECO:0007669"/>
    <property type="project" value="TreeGrafter"/>
</dbReference>
<evidence type="ECO:0000256" key="4">
    <source>
        <dbReference type="ARBA" id="ARBA00022692"/>
    </source>
</evidence>
<organism evidence="11 12">
    <name type="scientific">Sanghuangporus baumii</name>
    <name type="common">Phellinus baumii</name>
    <dbReference type="NCBI Taxonomy" id="108892"/>
    <lineage>
        <taxon>Eukaryota</taxon>
        <taxon>Fungi</taxon>
        <taxon>Dikarya</taxon>
        <taxon>Basidiomycota</taxon>
        <taxon>Agaricomycotina</taxon>
        <taxon>Agaricomycetes</taxon>
        <taxon>Hymenochaetales</taxon>
        <taxon>Hymenochaetaceae</taxon>
        <taxon>Sanghuangporus</taxon>
    </lineage>
</organism>
<dbReference type="Proteomes" id="UP000757232">
    <property type="component" value="Unassembled WGS sequence"/>
</dbReference>
<accession>A0A9Q5HT99</accession>
<evidence type="ECO:0000256" key="5">
    <source>
        <dbReference type="ARBA" id="ARBA00022989"/>
    </source>
</evidence>